<accession>G0NPJ9</accession>
<evidence type="ECO:0000256" key="2">
    <source>
        <dbReference type="SAM" id="SignalP"/>
    </source>
</evidence>
<feature type="chain" id="PRO_5003405643" description="SCP domain-containing protein" evidence="2">
    <location>
        <begin position="17"/>
        <end position="247"/>
    </location>
</feature>
<dbReference type="EMBL" id="GL379920">
    <property type="protein sequence ID" value="EGT35170.1"/>
    <property type="molecule type" value="Genomic_DNA"/>
</dbReference>
<keyword evidence="1" id="KW-0812">Transmembrane</keyword>
<dbReference type="HOGENOM" id="CLU_086463_1_0_1"/>
<gene>
    <name evidence="3" type="ORF">CAEBREN_03821</name>
</gene>
<dbReference type="InParanoid" id="G0NPJ9"/>
<feature type="transmembrane region" description="Helical" evidence="1">
    <location>
        <begin position="225"/>
        <end position="244"/>
    </location>
</feature>
<protein>
    <recommendedName>
        <fullName evidence="5">SCP domain-containing protein</fullName>
    </recommendedName>
</protein>
<organism evidence="4">
    <name type="scientific">Caenorhabditis brenneri</name>
    <name type="common">Nematode worm</name>
    <dbReference type="NCBI Taxonomy" id="135651"/>
    <lineage>
        <taxon>Eukaryota</taxon>
        <taxon>Metazoa</taxon>
        <taxon>Ecdysozoa</taxon>
        <taxon>Nematoda</taxon>
        <taxon>Chromadorea</taxon>
        <taxon>Rhabditida</taxon>
        <taxon>Rhabditina</taxon>
        <taxon>Rhabditomorpha</taxon>
        <taxon>Rhabditoidea</taxon>
        <taxon>Rhabditidae</taxon>
        <taxon>Peloderinae</taxon>
        <taxon>Caenorhabditis</taxon>
    </lineage>
</organism>
<feature type="signal peptide" evidence="2">
    <location>
        <begin position="1"/>
        <end position="16"/>
    </location>
</feature>
<dbReference type="Proteomes" id="UP000008068">
    <property type="component" value="Unassembled WGS sequence"/>
</dbReference>
<keyword evidence="2" id="KW-0732">Signal</keyword>
<keyword evidence="1" id="KW-1133">Transmembrane helix</keyword>
<evidence type="ECO:0000256" key="1">
    <source>
        <dbReference type="SAM" id="Phobius"/>
    </source>
</evidence>
<evidence type="ECO:0008006" key="5">
    <source>
        <dbReference type="Google" id="ProtNLM"/>
    </source>
</evidence>
<reference evidence="4" key="1">
    <citation type="submission" date="2011-07" db="EMBL/GenBank/DDBJ databases">
        <authorList>
            <consortium name="Caenorhabditis brenneri Sequencing and Analysis Consortium"/>
            <person name="Wilson R.K."/>
        </authorList>
    </citation>
    <scope>NUCLEOTIDE SEQUENCE [LARGE SCALE GENOMIC DNA]</scope>
    <source>
        <strain evidence="4">PB2801</strain>
    </source>
</reference>
<sequence>MEKLLVIFIFASSVMAEPFIKSCGNFSLRTSSSRDEDVDTRNNIRKGLMKAVNISNMFELKYNPNLEDELRKMKSCDDINHGPNFRVDLKPDEKVKTFLQKLAKAMKLNILYVGMFHTSAIEYFHPGQSFIAWCDLNVKCKEEYVDDKNEKQSIETDKILIYGPMGTYSESDFKFGEPGSDCPNGVVTPPCEWSCELCEGPEVPVKTTTPSKEMSAGNSIDADSAAPFASVVLIYSIILLVNIVNVY</sequence>
<keyword evidence="1" id="KW-0472">Membrane</keyword>
<evidence type="ECO:0000313" key="3">
    <source>
        <dbReference type="EMBL" id="EGT35170.1"/>
    </source>
</evidence>
<proteinExistence type="predicted"/>
<name>G0NPJ9_CAEBE</name>
<dbReference type="AlphaFoldDB" id="G0NPJ9"/>
<evidence type="ECO:0000313" key="4">
    <source>
        <dbReference type="Proteomes" id="UP000008068"/>
    </source>
</evidence>
<keyword evidence="4" id="KW-1185">Reference proteome</keyword>